<name>A0A1F7GFF6_9BACT</name>
<dbReference type="Proteomes" id="UP000176850">
    <property type="component" value="Unassembled WGS sequence"/>
</dbReference>
<proteinExistence type="predicted"/>
<organism evidence="1 2">
    <name type="scientific">Candidatus Roizmanbacteria bacterium RIFCSPHIGHO2_01_FULL_39_24</name>
    <dbReference type="NCBI Taxonomy" id="1802032"/>
    <lineage>
        <taxon>Bacteria</taxon>
        <taxon>Candidatus Roizmaniibacteriota</taxon>
    </lineage>
</organism>
<protein>
    <submittedName>
        <fullName evidence="1">Uncharacterized protein</fullName>
    </submittedName>
</protein>
<dbReference type="AlphaFoldDB" id="A0A1F7GFF6"/>
<evidence type="ECO:0000313" key="2">
    <source>
        <dbReference type="Proteomes" id="UP000176850"/>
    </source>
</evidence>
<evidence type="ECO:0000313" key="1">
    <source>
        <dbReference type="EMBL" id="OGK17669.1"/>
    </source>
</evidence>
<gene>
    <name evidence="1" type="ORF">A2799_04470</name>
</gene>
<accession>A0A1F7GFF6</accession>
<comment type="caution">
    <text evidence="1">The sequence shown here is derived from an EMBL/GenBank/DDBJ whole genome shotgun (WGS) entry which is preliminary data.</text>
</comment>
<sequence>MKEGLEPPQWAVEDIPENARPRMGIPEMPPDYHPRLEQAEYPILETVYNLWEFVVKNPLIESTDKATVAHVLTQWIESNPNPNEAALKSSGPFLPIRPNPAYSTIETKGLFDDIEDMLFVNGRFERAVSHLFGYVGRRYPELSIAERHELLIRHLADEQFRLALVMEEMFDEPLNRKLAARKKIYWWNRNGVFESGWSI</sequence>
<dbReference type="EMBL" id="MFZH01000039">
    <property type="protein sequence ID" value="OGK17669.1"/>
    <property type="molecule type" value="Genomic_DNA"/>
</dbReference>
<reference evidence="1 2" key="1">
    <citation type="journal article" date="2016" name="Nat. Commun.">
        <title>Thousands of microbial genomes shed light on interconnected biogeochemical processes in an aquifer system.</title>
        <authorList>
            <person name="Anantharaman K."/>
            <person name="Brown C.T."/>
            <person name="Hug L.A."/>
            <person name="Sharon I."/>
            <person name="Castelle C.J."/>
            <person name="Probst A.J."/>
            <person name="Thomas B.C."/>
            <person name="Singh A."/>
            <person name="Wilkins M.J."/>
            <person name="Karaoz U."/>
            <person name="Brodie E.L."/>
            <person name="Williams K.H."/>
            <person name="Hubbard S.S."/>
            <person name="Banfield J.F."/>
        </authorList>
    </citation>
    <scope>NUCLEOTIDE SEQUENCE [LARGE SCALE GENOMIC DNA]</scope>
</reference>